<keyword evidence="1" id="KW-0472">Membrane</keyword>
<name>B2A2V2_NATTJ</name>
<proteinExistence type="predicted"/>
<protein>
    <submittedName>
        <fullName evidence="2">Uncharacterized protein</fullName>
    </submittedName>
</protein>
<dbReference type="eggNOG" id="ENOG503122D">
    <property type="taxonomic scope" value="Bacteria"/>
</dbReference>
<feature type="transmembrane region" description="Helical" evidence="1">
    <location>
        <begin position="69"/>
        <end position="90"/>
    </location>
</feature>
<organism evidence="2 3">
    <name type="scientific">Natranaerobius thermophilus (strain ATCC BAA-1301 / DSM 18059 / JW/NM-WN-LF)</name>
    <dbReference type="NCBI Taxonomy" id="457570"/>
    <lineage>
        <taxon>Bacteria</taxon>
        <taxon>Bacillati</taxon>
        <taxon>Bacillota</taxon>
        <taxon>Clostridia</taxon>
        <taxon>Natranaerobiales</taxon>
        <taxon>Natranaerobiaceae</taxon>
        <taxon>Natranaerobius</taxon>
    </lineage>
</organism>
<dbReference type="HOGENOM" id="CLU_1309043_0_0_9"/>
<evidence type="ECO:0000313" key="3">
    <source>
        <dbReference type="Proteomes" id="UP000001683"/>
    </source>
</evidence>
<keyword evidence="1" id="KW-1133">Transmembrane helix</keyword>
<sequence>MVQIAGSAESEFADAAKQGLTPEVDFYIGRNIILFGYHIHHFYFGILLLAIAGWIAIVGSKHFSREHAALCYGAGLGLFMDEIGLLLTWGDYYSSLTYLLSLFLAGILLNIVFFPYFWKDVKNNLIASRPDSSFWNRAFKNHKVIEVVDNMSEKTEQSTKASLVFSGIVYIAMGGLILIFPEFVYYWIAGGFFLQGIASFVNAWQQKESN</sequence>
<feature type="transmembrane region" description="Helical" evidence="1">
    <location>
        <begin position="161"/>
        <end position="180"/>
    </location>
</feature>
<accession>B2A2V2</accession>
<dbReference type="Proteomes" id="UP000001683">
    <property type="component" value="Chromosome"/>
</dbReference>
<evidence type="ECO:0000256" key="1">
    <source>
        <dbReference type="SAM" id="Phobius"/>
    </source>
</evidence>
<keyword evidence="3" id="KW-1185">Reference proteome</keyword>
<dbReference type="KEGG" id="nth:Nther_2770"/>
<reference evidence="2 3" key="1">
    <citation type="submission" date="2008-04" db="EMBL/GenBank/DDBJ databases">
        <title>Complete sequence of chromosome of Natranaerobius thermophilus JW/NM-WN-LF.</title>
        <authorList>
            <consortium name="US DOE Joint Genome Institute"/>
            <person name="Copeland A."/>
            <person name="Lucas S."/>
            <person name="Lapidus A."/>
            <person name="Glavina del Rio T."/>
            <person name="Dalin E."/>
            <person name="Tice H."/>
            <person name="Bruce D."/>
            <person name="Goodwin L."/>
            <person name="Pitluck S."/>
            <person name="Chertkov O."/>
            <person name="Brettin T."/>
            <person name="Detter J.C."/>
            <person name="Han C."/>
            <person name="Kuske C.R."/>
            <person name="Schmutz J."/>
            <person name="Larimer F."/>
            <person name="Land M."/>
            <person name="Hauser L."/>
            <person name="Kyrpides N."/>
            <person name="Lykidis A."/>
            <person name="Mesbah N.M."/>
            <person name="Wiegel J."/>
        </authorList>
    </citation>
    <scope>NUCLEOTIDE SEQUENCE [LARGE SCALE GENOMIC DNA]</scope>
    <source>
        <strain evidence="3">ATCC BAA-1301 / DSM 18059 / JW/NM-WN-LF</strain>
    </source>
</reference>
<keyword evidence="1" id="KW-0812">Transmembrane</keyword>
<dbReference type="EMBL" id="CP001034">
    <property type="protein sequence ID" value="ACB86320.1"/>
    <property type="molecule type" value="Genomic_DNA"/>
</dbReference>
<evidence type="ECO:0000313" key="2">
    <source>
        <dbReference type="EMBL" id="ACB86320.1"/>
    </source>
</evidence>
<feature type="transmembrane region" description="Helical" evidence="1">
    <location>
        <begin position="96"/>
        <end position="118"/>
    </location>
</feature>
<dbReference type="AlphaFoldDB" id="B2A2V2"/>
<feature type="transmembrane region" description="Helical" evidence="1">
    <location>
        <begin position="32"/>
        <end position="57"/>
    </location>
</feature>
<dbReference type="InParanoid" id="B2A2V2"/>
<gene>
    <name evidence="2" type="ordered locus">Nther_2770</name>
</gene>
<feature type="transmembrane region" description="Helical" evidence="1">
    <location>
        <begin position="186"/>
        <end position="204"/>
    </location>
</feature>
<reference evidence="2 3" key="2">
    <citation type="journal article" date="2011" name="J. Bacteriol.">
        <title>Complete genome sequence of the anaerobic, halophilic alkalithermophile Natranaerobius thermophilus JW/NM-WN-LF.</title>
        <authorList>
            <person name="Zhao B."/>
            <person name="Mesbah N.M."/>
            <person name="Dalin E."/>
            <person name="Goodwin L."/>
            <person name="Nolan M."/>
            <person name="Pitluck S."/>
            <person name="Chertkov O."/>
            <person name="Brettin T.S."/>
            <person name="Han J."/>
            <person name="Larimer F.W."/>
            <person name="Land M.L."/>
            <person name="Hauser L."/>
            <person name="Kyrpides N."/>
            <person name="Wiegel J."/>
        </authorList>
    </citation>
    <scope>NUCLEOTIDE SEQUENCE [LARGE SCALE GENOMIC DNA]</scope>
    <source>
        <strain evidence="3">ATCC BAA-1301 / DSM 18059 / JW/NM-WN-LF</strain>
    </source>
</reference>